<feature type="region of interest" description="Disordered" evidence="4">
    <location>
        <begin position="458"/>
        <end position="546"/>
    </location>
</feature>
<feature type="compositionally biased region" description="Basic residues" evidence="4">
    <location>
        <begin position="738"/>
        <end position="747"/>
    </location>
</feature>
<feature type="compositionally biased region" description="Polar residues" evidence="4">
    <location>
        <begin position="1662"/>
        <end position="1682"/>
    </location>
</feature>
<feature type="region of interest" description="Disordered" evidence="4">
    <location>
        <begin position="1094"/>
        <end position="1115"/>
    </location>
</feature>
<evidence type="ECO:0000313" key="6">
    <source>
        <dbReference type="Proteomes" id="UP000515163"/>
    </source>
</evidence>
<feature type="compositionally biased region" description="Polar residues" evidence="4">
    <location>
        <begin position="1518"/>
        <end position="1551"/>
    </location>
</feature>
<feature type="compositionally biased region" description="Basic and acidic residues" evidence="4">
    <location>
        <begin position="1649"/>
        <end position="1661"/>
    </location>
</feature>
<feature type="region of interest" description="Disordered" evidence="4">
    <location>
        <begin position="1332"/>
        <end position="1366"/>
    </location>
</feature>
<evidence type="ECO:0000256" key="2">
    <source>
        <dbReference type="PROSITE-ProRule" id="PRU00035"/>
    </source>
</evidence>
<feature type="compositionally biased region" description="Low complexity" evidence="4">
    <location>
        <begin position="1626"/>
        <end position="1640"/>
    </location>
</feature>
<dbReference type="InterPro" id="IPR056522">
    <property type="entry name" value="KIAA2026_hel"/>
</dbReference>
<dbReference type="PROSITE" id="PS50014">
    <property type="entry name" value="BROMODOMAIN_2"/>
    <property type="match status" value="1"/>
</dbReference>
<dbReference type="KEGG" id="aten:116293822"/>
<dbReference type="InParanoid" id="A0A6P8HX54"/>
<evidence type="ECO:0000256" key="4">
    <source>
        <dbReference type="SAM" id="MobiDB-lite"/>
    </source>
</evidence>
<feature type="compositionally biased region" description="Polar residues" evidence="4">
    <location>
        <begin position="1471"/>
        <end position="1490"/>
    </location>
</feature>
<dbReference type="GeneID" id="116293822"/>
<feature type="compositionally biased region" description="Low complexity" evidence="4">
    <location>
        <begin position="1106"/>
        <end position="1115"/>
    </location>
</feature>
<name>A0A6P8HX54_ACTTE</name>
<feature type="region of interest" description="Disordered" evidence="4">
    <location>
        <begin position="559"/>
        <end position="586"/>
    </location>
</feature>
<feature type="compositionally biased region" description="Low complexity" evidence="4">
    <location>
        <begin position="486"/>
        <end position="495"/>
    </location>
</feature>
<feature type="compositionally biased region" description="Polar residues" evidence="4">
    <location>
        <begin position="1691"/>
        <end position="1714"/>
    </location>
</feature>
<dbReference type="Pfam" id="PF23450">
    <property type="entry name" value="KIAA2026_hel"/>
    <property type="match status" value="1"/>
</dbReference>
<feature type="domain" description="Bromo" evidence="5">
    <location>
        <begin position="74"/>
        <end position="146"/>
    </location>
</feature>
<protein>
    <submittedName>
        <fullName evidence="7">Mucin-5AC-like</fullName>
    </submittedName>
</protein>
<feature type="compositionally biased region" description="Low complexity" evidence="4">
    <location>
        <begin position="1715"/>
        <end position="1727"/>
    </location>
</feature>
<sequence>MEAEIKDEIPAIEELVQVTDQTLLQEETTRVFEPEIQENHIPKEQAVVPLFDLTKLSYELQQGYRIYVELLADSNRNVTWPFMEPVDAESLGLWDYYERIKEPMCFATIGSKFNEYKYDSITEVVADIRLILENCYRYNGPSHWVSKLGQKLEKILEQKLALLSRSLRDKVTLLATMSLNQDLPLMAELEASGRRRSSRQNYLSMVNGENSSSLVNHVKIQEESEEKERRKQREKEKKEANQALLQDLVDWEKNELKLEIMNQLHSMWEIPSIGSFLYLVKDILGLEDINLTEFELSFIYPNKSSLLARIYTALLITPHQRKSLYKKPVMTFKKWESKLKEKLDAWYKIAEKEGFYSVSLQLGIDLRFFDILGKEKNPLEEKSYLDLTLYQRVWVLKTLCDVCFHKDYDIREKVNSCDFMEQRDLFLGTDADNHSYIYFPIFQTTDVRVYQHDQLEVPKLNIKTKKEPSPPPPPAPERKKAKKTPSKPSTPSRPARPSRLRQLRSDSPMEEDKVKEETPPDPEPEDADQTESKPDPLPAFEAEDGFKLACHDIETLKALAERFAEPPTPPKKRGRRPKVPPPRKRCEIELHETLMALLQELEKYEGAFSRNYTKARIKIMKESLEPEAVEEPEETPEPEPMEEWGSELSDEDDGAKLDAKDEDFKIEEYGNNSTLEDLQPKLDEVQSISGESENGSIEATQRGSPRYKRKRKSSKTDDNVEALNRENCTIGLQTPNPRMKKKAKKWSPTKETVLPKSTSSPSVVISAVSAEESVKAATMPKEEVSVMKKLSTESAYGTQSLSPKMILVNSLGEALKRAKTPSPNRAQNPVVESSVIDVKDSSVQGSTTTDVTSKVSPLSLQAQNLRKRILVSPEGKAHEVKCVTSTTSPSITPSVHPPIQRKTAVQIVTSVKGEVTNRSVSATPITISRTLGMVSQNRVTLSTGLQPIASASTTGSHQRPIILSHSRKQVLGKPGVVTQVTTGNPVQGRVLKPTSALSNNHTYAVSSTSVNQGPRQIPKSLGVVVPTTTTTTSTIKMVQLIPNSKQTNIATVNSLYAVPTTIAKPVAGLNATAKAEAVSGQSVVKVTAPKAPQGITPSRVLSHPKTSVTSAQVSSSQLSASALSKPAVMPKGAAPIAVKTQTSKQTPGQTKVVFIPASSVDAKSPLASFKPQTLTTTGGQSIYGYAVVVPPGTPEEVNAVISSALRKQTSGPVKQPSVPTQQKQQQVVAAGKIANVVSQAIVTGKGQNTSVAGTLPGSQPRPGVGNITQLHPGFATSTTPPRANVTITTTQPRPSVPTVATQPRADVTTTTTQPRPSVPILATQVRPVVTTTATQPRPSVPTVATQPRTGVTTTTTQPRPSLPTVATQPRIGVTTTTTQPRPSVPTVVTQSCTSVATTTPLPRSSVPAVATQPRIGVTTTTTQPRPRVPTVTTQPRPSVTITTKQPDSGVTSSSIATLANVPASVAQNNLVGSSTTQPHLGTTVSTAQPRSNVATSSTTTSASVSGSVSMSLGSNSLQPRSSVVTSTAQPSNGNPTNYSSNAPDNPNVSLLNSATEPCSSFASTSQKSTIINVPGSVCPKNLTSSSTIQDGRDGIKNIETTTTCSSAQNNAESLPKTLPIALSTKVSDSTSTSGQTGSVSALENGQESCHSDQKTRLDSTKESNSWIKNGPTSNPNTPSSNYEVAKISKPVNVSGNDPSKSYATETSTQNIAKQTSTSTVTRSPTTSDHLPHANKLTVEDEDQKIASYRNGVFLQPTLNSIDSTQNIKCTDSTAPYEDVSSVNGVSDVINTKAPSLCGTTSHSPSVTTN</sequence>
<feature type="region of interest" description="Disordered" evidence="4">
    <location>
        <begin position="1273"/>
        <end position="1315"/>
    </location>
</feature>
<feature type="compositionally biased region" description="Acidic residues" evidence="4">
    <location>
        <begin position="519"/>
        <end position="529"/>
    </location>
</feature>
<dbReference type="InterPro" id="IPR018359">
    <property type="entry name" value="Bromodomain_CS"/>
</dbReference>
<feature type="compositionally biased region" description="Polar residues" evidence="4">
    <location>
        <begin position="726"/>
        <end position="736"/>
    </location>
</feature>
<evidence type="ECO:0000259" key="5">
    <source>
        <dbReference type="PROSITE" id="PS50014"/>
    </source>
</evidence>
<feature type="region of interest" description="Disordered" evidence="4">
    <location>
        <begin position="1471"/>
        <end position="1551"/>
    </location>
</feature>
<dbReference type="PANTHER" id="PTHR31095:SF3">
    <property type="entry name" value="RIKEN CDNA 9930021J03 GENE"/>
    <property type="match status" value="1"/>
</dbReference>
<feature type="compositionally biased region" description="Basic residues" evidence="4">
    <location>
        <begin position="570"/>
        <end position="583"/>
    </location>
</feature>
<reference evidence="7" key="1">
    <citation type="submission" date="2025-08" db="UniProtKB">
        <authorList>
            <consortium name="RefSeq"/>
        </authorList>
    </citation>
    <scope>IDENTIFICATION</scope>
    <source>
        <tissue evidence="7">Tentacle</tissue>
    </source>
</reference>
<dbReference type="PROSITE" id="PS00633">
    <property type="entry name" value="BROMODOMAIN_1"/>
    <property type="match status" value="1"/>
</dbReference>
<feature type="compositionally biased region" description="Acidic residues" evidence="4">
    <location>
        <begin position="625"/>
        <end position="653"/>
    </location>
</feature>
<dbReference type="SMART" id="SM00297">
    <property type="entry name" value="BROMO"/>
    <property type="match status" value="1"/>
</dbReference>
<dbReference type="OrthoDB" id="21449at2759"/>
<dbReference type="Proteomes" id="UP000515163">
    <property type="component" value="Unplaced"/>
</dbReference>
<evidence type="ECO:0000313" key="7">
    <source>
        <dbReference type="RefSeq" id="XP_031557162.1"/>
    </source>
</evidence>
<dbReference type="Pfam" id="PF00439">
    <property type="entry name" value="Bromodomain"/>
    <property type="match status" value="1"/>
</dbReference>
<keyword evidence="1 2" id="KW-0103">Bromodomain</keyword>
<feature type="coiled-coil region" evidence="3">
    <location>
        <begin position="217"/>
        <end position="254"/>
    </location>
</feature>
<gene>
    <name evidence="7" type="primary">LOC116293822</name>
</gene>
<dbReference type="PANTHER" id="PTHR31095">
    <property type="entry name" value="RIKEN CDNA 9930021J03 GENE"/>
    <property type="match status" value="1"/>
</dbReference>
<feature type="compositionally biased region" description="Low complexity" evidence="4">
    <location>
        <begin position="687"/>
        <end position="704"/>
    </location>
</feature>
<keyword evidence="3" id="KW-0175">Coiled coil</keyword>
<keyword evidence="6" id="KW-1185">Reference proteome</keyword>
<feature type="compositionally biased region" description="Basic and acidic residues" evidence="4">
    <location>
        <begin position="654"/>
        <end position="668"/>
    </location>
</feature>
<feature type="region of interest" description="Disordered" evidence="4">
    <location>
        <begin position="1417"/>
        <end position="1453"/>
    </location>
</feature>
<feature type="compositionally biased region" description="Polar residues" evidence="4">
    <location>
        <begin position="1441"/>
        <end position="1453"/>
    </location>
</feature>
<dbReference type="InterPro" id="IPR001487">
    <property type="entry name" value="Bromodomain"/>
</dbReference>
<dbReference type="InterPro" id="IPR040214">
    <property type="entry name" value="BRD10"/>
</dbReference>
<feature type="region of interest" description="Disordered" evidence="4">
    <location>
        <begin position="1625"/>
        <end position="1733"/>
    </location>
</feature>
<feature type="compositionally biased region" description="Low complexity" evidence="4">
    <location>
        <begin position="1342"/>
        <end position="1364"/>
    </location>
</feature>
<dbReference type="PRINTS" id="PR00503">
    <property type="entry name" value="BROMODOMAIN"/>
</dbReference>
<feature type="compositionally biased region" description="Polar residues" evidence="4">
    <location>
        <begin position="1275"/>
        <end position="1315"/>
    </location>
</feature>
<organism evidence="6 7">
    <name type="scientific">Actinia tenebrosa</name>
    <name type="common">Australian red waratah sea anemone</name>
    <dbReference type="NCBI Taxonomy" id="6105"/>
    <lineage>
        <taxon>Eukaryota</taxon>
        <taxon>Metazoa</taxon>
        <taxon>Cnidaria</taxon>
        <taxon>Anthozoa</taxon>
        <taxon>Hexacorallia</taxon>
        <taxon>Actiniaria</taxon>
        <taxon>Actiniidae</taxon>
        <taxon>Actinia</taxon>
    </lineage>
</organism>
<evidence type="ECO:0000256" key="3">
    <source>
        <dbReference type="SAM" id="Coils"/>
    </source>
</evidence>
<dbReference type="RefSeq" id="XP_031557162.1">
    <property type="nucleotide sequence ID" value="XM_031701302.1"/>
</dbReference>
<accession>A0A6P8HX54</accession>
<feature type="compositionally biased region" description="Low complexity" evidence="4">
    <location>
        <begin position="1417"/>
        <end position="1440"/>
    </location>
</feature>
<proteinExistence type="predicted"/>
<feature type="region of interest" description="Disordered" evidence="4">
    <location>
        <begin position="622"/>
        <end position="757"/>
    </location>
</feature>
<dbReference type="InterPro" id="IPR036427">
    <property type="entry name" value="Bromodomain-like_sf"/>
</dbReference>
<dbReference type="Gene3D" id="1.20.920.10">
    <property type="entry name" value="Bromodomain-like"/>
    <property type="match status" value="1"/>
</dbReference>
<evidence type="ECO:0000256" key="1">
    <source>
        <dbReference type="ARBA" id="ARBA00023117"/>
    </source>
</evidence>
<dbReference type="SUPFAM" id="SSF47370">
    <property type="entry name" value="Bromodomain"/>
    <property type="match status" value="1"/>
</dbReference>
<feature type="compositionally biased region" description="Low complexity" evidence="4">
    <location>
        <begin position="1491"/>
        <end position="1517"/>
    </location>
</feature>